<comment type="caution">
    <text evidence="1">The sequence shown here is derived from an EMBL/GenBank/DDBJ whole genome shotgun (WGS) entry which is preliminary data.</text>
</comment>
<evidence type="ECO:0000313" key="2">
    <source>
        <dbReference type="Proteomes" id="UP001596142"/>
    </source>
</evidence>
<dbReference type="Proteomes" id="UP001596142">
    <property type="component" value="Unassembled WGS sequence"/>
</dbReference>
<evidence type="ECO:0000313" key="1">
    <source>
        <dbReference type="EMBL" id="MFC5713265.1"/>
    </source>
</evidence>
<sequence length="88" mass="10724">MNETYERLTNYLLEKNENISSAQARTWVEHLWEDFETTRARAGRKYQGKEMTEQIVMKWLDQYGAYLHKYEATNQKFNHLTEDDHLKH</sequence>
<proteinExistence type="predicted"/>
<reference evidence="2" key="1">
    <citation type="journal article" date="2019" name="Int. J. Syst. Evol. Microbiol.">
        <title>The Global Catalogue of Microorganisms (GCM) 10K type strain sequencing project: providing services to taxonomists for standard genome sequencing and annotation.</title>
        <authorList>
            <consortium name="The Broad Institute Genomics Platform"/>
            <consortium name="The Broad Institute Genome Sequencing Center for Infectious Disease"/>
            <person name="Wu L."/>
            <person name="Ma J."/>
        </authorList>
    </citation>
    <scope>NUCLEOTIDE SEQUENCE [LARGE SCALE GENOMIC DNA]</scope>
    <source>
        <strain evidence="2">CECT 7184</strain>
    </source>
</reference>
<name>A0ABW0YLF5_9BACI</name>
<keyword evidence="2" id="KW-1185">Reference proteome</keyword>
<dbReference type="RefSeq" id="WP_385940883.1">
    <property type="nucleotide sequence ID" value="NZ_JBHSOZ010000004.1"/>
</dbReference>
<dbReference type="Pfam" id="PF14043">
    <property type="entry name" value="WVELL"/>
    <property type="match status" value="1"/>
</dbReference>
<organism evidence="1 2">
    <name type="scientific">Thalassorhabdus alkalitolerans</name>
    <dbReference type="NCBI Taxonomy" id="2282697"/>
    <lineage>
        <taxon>Bacteria</taxon>
        <taxon>Bacillati</taxon>
        <taxon>Bacillota</taxon>
        <taxon>Bacilli</taxon>
        <taxon>Bacillales</taxon>
        <taxon>Bacillaceae</taxon>
        <taxon>Thalassorhabdus</taxon>
    </lineage>
</organism>
<accession>A0ABW0YLF5</accession>
<dbReference type="InterPro" id="IPR026952">
    <property type="entry name" value="WVELL"/>
</dbReference>
<dbReference type="EMBL" id="JBHSOZ010000004">
    <property type="protein sequence ID" value="MFC5713265.1"/>
    <property type="molecule type" value="Genomic_DNA"/>
</dbReference>
<protein>
    <submittedName>
        <fullName evidence="1">YfhJ family protein</fullName>
    </submittedName>
</protein>
<gene>
    <name evidence="1" type="ORF">ACFPU1_10745</name>
</gene>